<sequence>MSSVHTTFSFYSSLIRSLATLVFARLYTPQPHPTRNLTNQTAIVTGANSGIGLAIATQLARQGATVYLACRSISRGEKAIDSIVAELSKHHGEKVRNRLHCWELDTSSLPSVRAFCSKWKTQGPGSNTKIDILIHNAGIASPPTNAPAQSPDGIDLVYVTNFLGSFLMTHLLEPCLSSDARVVLTSSTGHYSASTLLAAPISPPIKSGTETGIAAYIKNKLNLKTSAPAYVHSKAQQVLFALALQRYFDGVPGNQRTAHAFTPGFTSTPIFAKFECTWRTWLSNPLFAVLKTTEGWIGVSSEQGGMTGAWLGKKRGESNGGGFWEWGVRRTSLVDYMRVQVGEEVFWQRVRGIWNAWEKDADVVWNVGI</sequence>
<comment type="caution">
    <text evidence="4">The sequence shown here is derived from an EMBL/GenBank/DDBJ whole genome shotgun (WGS) entry which is preliminary data.</text>
</comment>
<dbReference type="SUPFAM" id="SSF51735">
    <property type="entry name" value="NAD(P)-binding Rossmann-fold domains"/>
    <property type="match status" value="1"/>
</dbReference>
<evidence type="ECO:0000313" key="4">
    <source>
        <dbReference type="EMBL" id="KAH7084348.1"/>
    </source>
</evidence>
<keyword evidence="5" id="KW-1185">Reference proteome</keyword>
<organism evidence="4 5">
    <name type="scientific">Paraphoma chrysanthemicola</name>
    <dbReference type="NCBI Taxonomy" id="798071"/>
    <lineage>
        <taxon>Eukaryota</taxon>
        <taxon>Fungi</taxon>
        <taxon>Dikarya</taxon>
        <taxon>Ascomycota</taxon>
        <taxon>Pezizomycotina</taxon>
        <taxon>Dothideomycetes</taxon>
        <taxon>Pleosporomycetidae</taxon>
        <taxon>Pleosporales</taxon>
        <taxon>Pleosporineae</taxon>
        <taxon>Phaeosphaeriaceae</taxon>
        <taxon>Paraphoma</taxon>
    </lineage>
</organism>
<dbReference type="PANTHER" id="PTHR24320:SF152">
    <property type="entry name" value="SHORT-CHAIN DEHYDROGENASE_REDUCTASE FAMILY PROTEIN"/>
    <property type="match status" value="1"/>
</dbReference>
<name>A0A8K0VWS4_9PLEO</name>
<dbReference type="EMBL" id="JAGMVJ010000012">
    <property type="protein sequence ID" value="KAH7084348.1"/>
    <property type="molecule type" value="Genomic_DNA"/>
</dbReference>
<dbReference type="Gene3D" id="3.40.50.720">
    <property type="entry name" value="NAD(P)-binding Rossmann-like Domain"/>
    <property type="match status" value="1"/>
</dbReference>
<reference evidence="4" key="1">
    <citation type="journal article" date="2021" name="Nat. Commun.">
        <title>Genetic determinants of endophytism in the Arabidopsis root mycobiome.</title>
        <authorList>
            <person name="Mesny F."/>
            <person name="Miyauchi S."/>
            <person name="Thiergart T."/>
            <person name="Pickel B."/>
            <person name="Atanasova L."/>
            <person name="Karlsson M."/>
            <person name="Huettel B."/>
            <person name="Barry K.W."/>
            <person name="Haridas S."/>
            <person name="Chen C."/>
            <person name="Bauer D."/>
            <person name="Andreopoulos W."/>
            <person name="Pangilinan J."/>
            <person name="LaButti K."/>
            <person name="Riley R."/>
            <person name="Lipzen A."/>
            <person name="Clum A."/>
            <person name="Drula E."/>
            <person name="Henrissat B."/>
            <person name="Kohler A."/>
            <person name="Grigoriev I.V."/>
            <person name="Martin F.M."/>
            <person name="Hacquard S."/>
        </authorList>
    </citation>
    <scope>NUCLEOTIDE SEQUENCE</scope>
    <source>
        <strain evidence="4">MPI-SDFR-AT-0120</strain>
    </source>
</reference>
<evidence type="ECO:0000256" key="2">
    <source>
        <dbReference type="ARBA" id="ARBA00023002"/>
    </source>
</evidence>
<evidence type="ECO:0000256" key="1">
    <source>
        <dbReference type="ARBA" id="ARBA00006484"/>
    </source>
</evidence>
<dbReference type="PANTHER" id="PTHR24320">
    <property type="entry name" value="RETINOL DEHYDROGENASE"/>
    <property type="match status" value="1"/>
</dbReference>
<evidence type="ECO:0000313" key="5">
    <source>
        <dbReference type="Proteomes" id="UP000813461"/>
    </source>
</evidence>
<evidence type="ECO:0008006" key="6">
    <source>
        <dbReference type="Google" id="ProtNLM"/>
    </source>
</evidence>
<protein>
    <recommendedName>
        <fullName evidence="6">NAD(P)-binding protein</fullName>
    </recommendedName>
</protein>
<dbReference type="GO" id="GO:0016491">
    <property type="term" value="F:oxidoreductase activity"/>
    <property type="evidence" value="ECO:0007669"/>
    <property type="project" value="UniProtKB-KW"/>
</dbReference>
<keyword evidence="2" id="KW-0560">Oxidoreductase</keyword>
<feature type="chain" id="PRO_5035425268" description="NAD(P)-binding protein" evidence="3">
    <location>
        <begin position="25"/>
        <end position="369"/>
    </location>
</feature>
<evidence type="ECO:0000256" key="3">
    <source>
        <dbReference type="SAM" id="SignalP"/>
    </source>
</evidence>
<dbReference type="AlphaFoldDB" id="A0A8K0VWS4"/>
<dbReference type="PRINTS" id="PR00081">
    <property type="entry name" value="GDHRDH"/>
</dbReference>
<dbReference type="InterPro" id="IPR002347">
    <property type="entry name" value="SDR_fam"/>
</dbReference>
<gene>
    <name evidence="4" type="ORF">FB567DRAFT_472760</name>
</gene>
<keyword evidence="3" id="KW-0732">Signal</keyword>
<accession>A0A8K0VWS4</accession>
<proteinExistence type="inferred from homology"/>
<feature type="signal peptide" evidence="3">
    <location>
        <begin position="1"/>
        <end position="24"/>
    </location>
</feature>
<dbReference type="Proteomes" id="UP000813461">
    <property type="component" value="Unassembled WGS sequence"/>
</dbReference>
<dbReference type="Pfam" id="PF00106">
    <property type="entry name" value="adh_short"/>
    <property type="match status" value="1"/>
</dbReference>
<dbReference type="InterPro" id="IPR036291">
    <property type="entry name" value="NAD(P)-bd_dom_sf"/>
</dbReference>
<comment type="similarity">
    <text evidence="1">Belongs to the short-chain dehydrogenases/reductases (SDR) family.</text>
</comment>
<dbReference type="OrthoDB" id="542013at2759"/>